<feature type="compositionally biased region" description="Polar residues" evidence="10">
    <location>
        <begin position="318"/>
        <end position="335"/>
    </location>
</feature>
<dbReference type="InterPro" id="IPR036388">
    <property type="entry name" value="WH-like_DNA-bd_sf"/>
</dbReference>
<keyword evidence="14" id="KW-1185">Reference proteome</keyword>
<sequence length="406" mass="45965">MVKSVENGVSVAPFLIKCYEMVDDESTDALISWSRSQPSSRDSTSDSSSFIIWDVSNFSSQLLPKYFKHSNFSSFVRQLNIYGFRKTDTDRWEFSNDKFIRGQKHLLANIIRRKNAQNLVPKISTQQQQEEETIPSTSEEDKSLELWKEVETLKTDKNTLMQELIKLRQHQQISQSKLLLIRKQVKGMEKNQQQMLSFIVMAIQNPGFLVQFLHPKENNWIMSAPETGPANVLSEVDDGCGLTHSGGTIVKYQPRLQHHEVDICSNDIEEENNDHFTTGGVMMRDEDGEKSTDDLDFSLDEDDISMLNDIFGNIDFSTGPSNNEGFTGPSNNEGSDNVEPIVISDVRDWDDDMLEMLLSSPTSGRGEANENGQRGQEEVGEGEGGNFEFEGGMDKITEQMDLLTKF</sequence>
<dbReference type="PANTHER" id="PTHR10015:SF325">
    <property type="entry name" value="HEAT STRESS TRANSCRIPTION FACTOR A-8"/>
    <property type="match status" value="1"/>
</dbReference>
<evidence type="ECO:0000256" key="2">
    <source>
        <dbReference type="ARBA" id="ARBA00011233"/>
    </source>
</evidence>
<feature type="region of interest" description="Disordered" evidence="10">
    <location>
        <begin position="358"/>
        <end position="394"/>
    </location>
</feature>
<accession>A0AAV0DT25</accession>
<comment type="caution">
    <text evidence="12">The sequence shown here is derived from an EMBL/GenBank/DDBJ whole genome shotgun (WGS) entry which is preliminary data.</text>
</comment>
<name>A0AAV0DT25_9ASTE</name>
<gene>
    <name evidence="12" type="ORF">CEPIT_LOCUS17458</name>
    <name evidence="13" type="ORF">CEPIT_LOCUS39858</name>
</gene>
<dbReference type="GO" id="GO:0006357">
    <property type="term" value="P:regulation of transcription by RNA polymerase II"/>
    <property type="evidence" value="ECO:0007669"/>
    <property type="project" value="TreeGrafter"/>
</dbReference>
<dbReference type="InterPro" id="IPR036390">
    <property type="entry name" value="WH_DNA-bd_sf"/>
</dbReference>
<evidence type="ECO:0000313" key="13">
    <source>
        <dbReference type="EMBL" id="CAH9142380.1"/>
    </source>
</evidence>
<evidence type="ECO:0000256" key="7">
    <source>
        <dbReference type="ARBA" id="ARBA00023163"/>
    </source>
</evidence>
<keyword evidence="6" id="KW-0238">DNA-binding</keyword>
<protein>
    <recommendedName>
        <fullName evidence="11">HSF-type DNA-binding domain-containing protein</fullName>
    </recommendedName>
</protein>
<evidence type="ECO:0000313" key="14">
    <source>
        <dbReference type="Proteomes" id="UP001152523"/>
    </source>
</evidence>
<dbReference type="GO" id="GO:0000978">
    <property type="term" value="F:RNA polymerase II cis-regulatory region sequence-specific DNA binding"/>
    <property type="evidence" value="ECO:0007669"/>
    <property type="project" value="TreeGrafter"/>
</dbReference>
<feature type="domain" description="HSF-type DNA-binding" evidence="11">
    <location>
        <begin position="10"/>
        <end position="113"/>
    </location>
</feature>
<keyword evidence="3" id="KW-0597">Phosphoprotein</keyword>
<evidence type="ECO:0000313" key="12">
    <source>
        <dbReference type="EMBL" id="CAH9106151.1"/>
    </source>
</evidence>
<evidence type="ECO:0000256" key="4">
    <source>
        <dbReference type="ARBA" id="ARBA00023015"/>
    </source>
</evidence>
<evidence type="ECO:0000256" key="5">
    <source>
        <dbReference type="ARBA" id="ARBA00023016"/>
    </source>
</evidence>
<evidence type="ECO:0000256" key="1">
    <source>
        <dbReference type="ARBA" id="ARBA00004123"/>
    </source>
</evidence>
<evidence type="ECO:0000256" key="10">
    <source>
        <dbReference type="SAM" id="MobiDB-lite"/>
    </source>
</evidence>
<dbReference type="GO" id="GO:0003700">
    <property type="term" value="F:DNA-binding transcription factor activity"/>
    <property type="evidence" value="ECO:0007669"/>
    <property type="project" value="InterPro"/>
</dbReference>
<reference evidence="12" key="1">
    <citation type="submission" date="2022-07" db="EMBL/GenBank/DDBJ databases">
        <authorList>
            <person name="Macas J."/>
            <person name="Novak P."/>
            <person name="Neumann P."/>
        </authorList>
    </citation>
    <scope>NUCLEOTIDE SEQUENCE</scope>
</reference>
<keyword evidence="4" id="KW-0805">Transcription regulation</keyword>
<evidence type="ECO:0000256" key="8">
    <source>
        <dbReference type="ARBA" id="ARBA00023242"/>
    </source>
</evidence>
<organism evidence="12 14">
    <name type="scientific">Cuscuta epithymum</name>
    <dbReference type="NCBI Taxonomy" id="186058"/>
    <lineage>
        <taxon>Eukaryota</taxon>
        <taxon>Viridiplantae</taxon>
        <taxon>Streptophyta</taxon>
        <taxon>Embryophyta</taxon>
        <taxon>Tracheophyta</taxon>
        <taxon>Spermatophyta</taxon>
        <taxon>Magnoliopsida</taxon>
        <taxon>eudicotyledons</taxon>
        <taxon>Gunneridae</taxon>
        <taxon>Pentapetalae</taxon>
        <taxon>asterids</taxon>
        <taxon>lamiids</taxon>
        <taxon>Solanales</taxon>
        <taxon>Convolvulaceae</taxon>
        <taxon>Cuscuteae</taxon>
        <taxon>Cuscuta</taxon>
        <taxon>Cuscuta subgen. Cuscuta</taxon>
    </lineage>
</organism>
<dbReference type="Gene3D" id="1.10.10.10">
    <property type="entry name" value="Winged helix-like DNA-binding domain superfamily/Winged helix DNA-binding domain"/>
    <property type="match status" value="1"/>
</dbReference>
<proteinExistence type="inferred from homology"/>
<keyword evidence="7" id="KW-0804">Transcription</keyword>
<evidence type="ECO:0000256" key="3">
    <source>
        <dbReference type="ARBA" id="ARBA00022553"/>
    </source>
</evidence>
<dbReference type="Proteomes" id="UP001152523">
    <property type="component" value="Unassembled WGS sequence"/>
</dbReference>
<dbReference type="PANTHER" id="PTHR10015">
    <property type="entry name" value="HEAT SHOCK TRANSCRIPTION FACTOR"/>
    <property type="match status" value="1"/>
</dbReference>
<dbReference type="FunFam" id="1.10.10.10:FF:000037">
    <property type="entry name" value="Heat stress transcription factor B-4"/>
    <property type="match status" value="1"/>
</dbReference>
<dbReference type="AlphaFoldDB" id="A0AAV0DT25"/>
<dbReference type="InterPro" id="IPR000232">
    <property type="entry name" value="HSF_DNA-bd"/>
</dbReference>
<dbReference type="SMART" id="SM00415">
    <property type="entry name" value="HSF"/>
    <property type="match status" value="1"/>
</dbReference>
<dbReference type="Pfam" id="PF00447">
    <property type="entry name" value="HSF_DNA-bind"/>
    <property type="match status" value="1"/>
</dbReference>
<dbReference type="GO" id="GO:0034605">
    <property type="term" value="P:cellular response to heat"/>
    <property type="evidence" value="ECO:0007669"/>
    <property type="project" value="TreeGrafter"/>
</dbReference>
<dbReference type="EMBL" id="CAMAPF010000134">
    <property type="protein sequence ID" value="CAH9106151.1"/>
    <property type="molecule type" value="Genomic_DNA"/>
</dbReference>
<evidence type="ECO:0000256" key="6">
    <source>
        <dbReference type="ARBA" id="ARBA00023125"/>
    </source>
</evidence>
<evidence type="ECO:0000259" key="11">
    <source>
        <dbReference type="SMART" id="SM00415"/>
    </source>
</evidence>
<dbReference type="GO" id="GO:0005634">
    <property type="term" value="C:nucleus"/>
    <property type="evidence" value="ECO:0007669"/>
    <property type="project" value="UniProtKB-SubCell"/>
</dbReference>
<evidence type="ECO:0000256" key="9">
    <source>
        <dbReference type="RuleBase" id="RU004020"/>
    </source>
</evidence>
<dbReference type="EMBL" id="CAMAPF010001040">
    <property type="protein sequence ID" value="CAH9142380.1"/>
    <property type="molecule type" value="Genomic_DNA"/>
</dbReference>
<feature type="region of interest" description="Disordered" evidence="10">
    <location>
        <begin position="318"/>
        <end position="338"/>
    </location>
</feature>
<comment type="subcellular location">
    <subcellularLocation>
        <location evidence="1">Nucleus</location>
    </subcellularLocation>
</comment>
<comment type="subunit">
    <text evidence="2">Homotrimer.</text>
</comment>
<keyword evidence="8" id="KW-0539">Nucleus</keyword>
<dbReference type="SUPFAM" id="SSF46785">
    <property type="entry name" value="Winged helix' DNA-binding domain"/>
    <property type="match status" value="1"/>
</dbReference>
<keyword evidence="5" id="KW-0346">Stress response</keyword>
<comment type="similarity">
    <text evidence="9">Belongs to the HSF family.</text>
</comment>